<dbReference type="PANTHER" id="PTHR43176:SF3">
    <property type="entry name" value="3-HYDROXYISOBUTYRYL-COA HYDROLASE, MITOCHONDRIAL"/>
    <property type="match status" value="1"/>
</dbReference>
<proteinExistence type="predicted"/>
<dbReference type="Gene3D" id="3.90.226.10">
    <property type="entry name" value="2-enoyl-CoA Hydratase, Chain A, domain 1"/>
    <property type="match status" value="1"/>
</dbReference>
<organism evidence="5 6">
    <name type="scientific">Undibacterium rugosum</name>
    <dbReference type="NCBI Taxonomy" id="2762291"/>
    <lineage>
        <taxon>Bacteria</taxon>
        <taxon>Pseudomonadati</taxon>
        <taxon>Pseudomonadota</taxon>
        <taxon>Betaproteobacteria</taxon>
        <taxon>Burkholderiales</taxon>
        <taxon>Oxalobacteraceae</taxon>
        <taxon>Undibacterium</taxon>
    </lineage>
</organism>
<name>A0A923I499_9BURK</name>
<keyword evidence="6" id="KW-1185">Reference proteome</keyword>
<dbReference type="GO" id="GO:0006574">
    <property type="term" value="P:L-valine catabolic process"/>
    <property type="evidence" value="ECO:0007669"/>
    <property type="project" value="TreeGrafter"/>
</dbReference>
<dbReference type="InterPro" id="IPR032259">
    <property type="entry name" value="HIBYL-CoA-H"/>
</dbReference>
<reference evidence="5" key="1">
    <citation type="submission" date="2020-08" db="EMBL/GenBank/DDBJ databases">
        <title>Novel species isolated from subtropical streams in China.</title>
        <authorList>
            <person name="Lu H."/>
        </authorList>
    </citation>
    <scope>NUCLEOTIDE SEQUENCE</scope>
    <source>
        <strain evidence="5">CY7W</strain>
    </source>
</reference>
<evidence type="ECO:0000259" key="4">
    <source>
        <dbReference type="Pfam" id="PF16113"/>
    </source>
</evidence>
<dbReference type="SUPFAM" id="SSF52096">
    <property type="entry name" value="ClpP/crotonase"/>
    <property type="match status" value="1"/>
</dbReference>
<feature type="domain" description="Enoyl-CoA hydratase/isomerase" evidence="4">
    <location>
        <begin position="28"/>
        <end position="370"/>
    </location>
</feature>
<dbReference type="EC" id="3.1.2.4" evidence="2"/>
<dbReference type="AlphaFoldDB" id="A0A923I499"/>
<dbReference type="Pfam" id="PF16113">
    <property type="entry name" value="ECH_2"/>
    <property type="match status" value="1"/>
</dbReference>
<evidence type="ECO:0000313" key="6">
    <source>
        <dbReference type="Proteomes" id="UP000612361"/>
    </source>
</evidence>
<evidence type="ECO:0000256" key="3">
    <source>
        <dbReference type="ARBA" id="ARBA00022801"/>
    </source>
</evidence>
<dbReference type="Proteomes" id="UP000612361">
    <property type="component" value="Unassembled WGS sequence"/>
</dbReference>
<keyword evidence="3" id="KW-0378">Hydrolase</keyword>
<dbReference type="GO" id="GO:0005829">
    <property type="term" value="C:cytosol"/>
    <property type="evidence" value="ECO:0007669"/>
    <property type="project" value="TreeGrafter"/>
</dbReference>
<sequence>MEAKVMNDKAMDVVLFEERVCADGKRLAIATLNVPATLNALSLPMVQLLTARLKQWASDPQIALVLLQASGDKAFCAGGDLQQLYQSMRTHHASAAAGDCCANAYAAEFFASEYQLDYLIHRYPKPVLCWAHGVVMGGGVGLMMGASHKVVTEATRFAMPEAAIGLFPDVGGSWMLSRLPGKIGLFLALTGAQLRSADCLYAGIADYAIPHASREQLIAAILRQGWSISPFEAAQQLSQLLHSVAMPEAVLAGPLQEAATLIDRLCEGENWQHIVQKLRDHAYTDPWLQKAAASLHKAAPLSLALAWEAQRRAATMSLEQVFQMEYVLALRCAAHTDFAEGIRALLIDKDGKPQWQPADLQQLTAAHMETLVAAMFAAPDWPQHPLHDLAQPEVSVQQNEHNEHINLEEQAA</sequence>
<dbReference type="PANTHER" id="PTHR43176">
    <property type="entry name" value="3-HYDROXYISOBUTYRYL-COA HYDROLASE-RELATED"/>
    <property type="match status" value="1"/>
</dbReference>
<comment type="caution">
    <text evidence="5">The sequence shown here is derived from an EMBL/GenBank/DDBJ whole genome shotgun (WGS) entry which is preliminary data.</text>
</comment>
<evidence type="ECO:0000256" key="2">
    <source>
        <dbReference type="ARBA" id="ARBA00011915"/>
    </source>
</evidence>
<dbReference type="CDD" id="cd06558">
    <property type="entry name" value="crotonase-like"/>
    <property type="match status" value="1"/>
</dbReference>
<comment type="catalytic activity">
    <reaction evidence="1">
        <text>3-hydroxy-2-methylpropanoyl-CoA + H2O = 3-hydroxy-2-methylpropanoate + CoA + H(+)</text>
        <dbReference type="Rhea" id="RHEA:20888"/>
        <dbReference type="ChEBI" id="CHEBI:11805"/>
        <dbReference type="ChEBI" id="CHEBI:15377"/>
        <dbReference type="ChEBI" id="CHEBI:15378"/>
        <dbReference type="ChEBI" id="CHEBI:57287"/>
        <dbReference type="ChEBI" id="CHEBI:57340"/>
        <dbReference type="EC" id="3.1.2.4"/>
    </reaction>
</comment>
<gene>
    <name evidence="5" type="ORF">H8K47_12905</name>
</gene>
<dbReference type="EMBL" id="JACOGG010000013">
    <property type="protein sequence ID" value="MBC3936267.1"/>
    <property type="molecule type" value="Genomic_DNA"/>
</dbReference>
<accession>A0A923I499</accession>
<dbReference type="InterPro" id="IPR045004">
    <property type="entry name" value="ECH_dom"/>
</dbReference>
<dbReference type="NCBIfam" id="NF004127">
    <property type="entry name" value="PRK05617.1"/>
    <property type="match status" value="1"/>
</dbReference>
<protein>
    <recommendedName>
        <fullName evidence="2">3-hydroxyisobutyryl-CoA hydrolase</fullName>
        <ecNumber evidence="2">3.1.2.4</ecNumber>
    </recommendedName>
</protein>
<dbReference type="InterPro" id="IPR029045">
    <property type="entry name" value="ClpP/crotonase-like_dom_sf"/>
</dbReference>
<evidence type="ECO:0000256" key="1">
    <source>
        <dbReference type="ARBA" id="ARBA00001709"/>
    </source>
</evidence>
<evidence type="ECO:0000313" key="5">
    <source>
        <dbReference type="EMBL" id="MBC3936267.1"/>
    </source>
</evidence>
<dbReference type="GO" id="GO:0003860">
    <property type="term" value="F:3-hydroxyisobutyryl-CoA hydrolase activity"/>
    <property type="evidence" value="ECO:0007669"/>
    <property type="project" value="UniProtKB-EC"/>
</dbReference>